<reference evidence="1" key="1">
    <citation type="submission" date="2022-10" db="EMBL/GenBank/DDBJ databases">
        <authorList>
            <person name="Chen Y."/>
            <person name="Dougan E. K."/>
            <person name="Chan C."/>
            <person name="Rhodes N."/>
            <person name="Thang M."/>
        </authorList>
    </citation>
    <scope>NUCLEOTIDE SEQUENCE</scope>
</reference>
<gene>
    <name evidence="1" type="ORF">C1SCF055_LOCUS38734</name>
</gene>
<dbReference type="EMBL" id="CAMXCT020006024">
    <property type="protein sequence ID" value="CAL1167165.1"/>
    <property type="molecule type" value="Genomic_DNA"/>
</dbReference>
<proteinExistence type="predicted"/>
<reference evidence="2" key="2">
    <citation type="submission" date="2024-04" db="EMBL/GenBank/DDBJ databases">
        <authorList>
            <person name="Chen Y."/>
            <person name="Shah S."/>
            <person name="Dougan E. K."/>
            <person name="Thang M."/>
            <person name="Chan C."/>
        </authorList>
    </citation>
    <scope>NUCLEOTIDE SEQUENCE [LARGE SCALE GENOMIC DNA]</scope>
</reference>
<name>A0A9P1DP43_9DINO</name>
<comment type="caution">
    <text evidence="1">The sequence shown here is derived from an EMBL/GenBank/DDBJ whole genome shotgun (WGS) entry which is preliminary data.</text>
</comment>
<evidence type="ECO:0000313" key="2">
    <source>
        <dbReference type="EMBL" id="CAL1167165.1"/>
    </source>
</evidence>
<protein>
    <submittedName>
        <fullName evidence="1">Uncharacterized protein</fullName>
    </submittedName>
</protein>
<accession>A0A9P1DP43</accession>
<dbReference type="AlphaFoldDB" id="A0A9P1DP43"/>
<dbReference type="Proteomes" id="UP001152797">
    <property type="component" value="Unassembled WGS sequence"/>
</dbReference>
<dbReference type="OrthoDB" id="443123at2759"/>
<keyword evidence="3" id="KW-1185">Reference proteome</keyword>
<evidence type="ECO:0000313" key="3">
    <source>
        <dbReference type="Proteomes" id="UP001152797"/>
    </source>
</evidence>
<dbReference type="EMBL" id="CAMXCT030006024">
    <property type="protein sequence ID" value="CAL4801102.1"/>
    <property type="molecule type" value="Genomic_DNA"/>
</dbReference>
<sequence>MQVLAWSFEALRVGKHPHQDPWARPFSAEYYPDRWRRAGTPLSGPYTYVLDGLQGDADFVAALFTLKRPLLE</sequence>
<organism evidence="1">
    <name type="scientific">Cladocopium goreaui</name>
    <dbReference type="NCBI Taxonomy" id="2562237"/>
    <lineage>
        <taxon>Eukaryota</taxon>
        <taxon>Sar</taxon>
        <taxon>Alveolata</taxon>
        <taxon>Dinophyceae</taxon>
        <taxon>Suessiales</taxon>
        <taxon>Symbiodiniaceae</taxon>
        <taxon>Cladocopium</taxon>
    </lineage>
</organism>
<evidence type="ECO:0000313" key="1">
    <source>
        <dbReference type="EMBL" id="CAI4013790.1"/>
    </source>
</evidence>
<dbReference type="EMBL" id="CAMXCT010006024">
    <property type="protein sequence ID" value="CAI4013790.1"/>
    <property type="molecule type" value="Genomic_DNA"/>
</dbReference>